<proteinExistence type="predicted"/>
<reference evidence="1" key="1">
    <citation type="submission" date="2021-01" db="EMBL/GenBank/DDBJ databases">
        <authorList>
            <consortium name="Aspergillus puulaauensis MK2 genome sequencing consortium"/>
            <person name="Kazuki M."/>
            <person name="Futagami T."/>
        </authorList>
    </citation>
    <scope>NUCLEOTIDE SEQUENCE</scope>
    <source>
        <strain evidence="1">MK2</strain>
    </source>
</reference>
<keyword evidence="2" id="KW-1185">Reference proteome</keyword>
<protein>
    <recommendedName>
        <fullName evidence="3">Heterokaryon incompatibility domain-containing protein</fullName>
    </recommendedName>
</protein>
<dbReference type="EMBL" id="AP024443">
    <property type="protein sequence ID" value="BCS17654.1"/>
    <property type="molecule type" value="Genomic_DNA"/>
</dbReference>
<dbReference type="GeneID" id="64967660"/>
<dbReference type="RefSeq" id="XP_041549848.1">
    <property type="nucleotide sequence ID" value="XM_041701285.1"/>
</dbReference>
<gene>
    <name evidence="1" type="ORF">APUU_10483S</name>
</gene>
<dbReference type="OrthoDB" id="2426273at2759"/>
<accession>A0A7R7XBG8</accession>
<evidence type="ECO:0000313" key="2">
    <source>
        <dbReference type="Proteomes" id="UP000654913"/>
    </source>
</evidence>
<dbReference type="PANTHER" id="PTHR39596:SF4">
    <property type="entry name" value="HET DOMAIN PROTEIN (AFU_ORTHOLOGUE AFUA_3G03140)-RELATED"/>
    <property type="match status" value="1"/>
</dbReference>
<dbReference type="KEGG" id="apuu:APUU_10483S"/>
<dbReference type="PANTHER" id="PTHR39596">
    <property type="match status" value="1"/>
</dbReference>
<evidence type="ECO:0000313" key="1">
    <source>
        <dbReference type="EMBL" id="BCS17654.1"/>
    </source>
</evidence>
<reference evidence="1" key="2">
    <citation type="submission" date="2021-02" db="EMBL/GenBank/DDBJ databases">
        <title>Aspergillus puulaauensis MK2 genome sequence.</title>
        <authorList>
            <person name="Futagami T."/>
            <person name="Mori K."/>
            <person name="Kadooka C."/>
            <person name="Tanaka T."/>
        </authorList>
    </citation>
    <scope>NUCLEOTIDE SEQUENCE</scope>
    <source>
        <strain evidence="1">MK2</strain>
    </source>
</reference>
<organism evidence="1 2">
    <name type="scientific">Aspergillus puulaauensis</name>
    <dbReference type="NCBI Taxonomy" id="1220207"/>
    <lineage>
        <taxon>Eukaryota</taxon>
        <taxon>Fungi</taxon>
        <taxon>Dikarya</taxon>
        <taxon>Ascomycota</taxon>
        <taxon>Pezizomycotina</taxon>
        <taxon>Eurotiomycetes</taxon>
        <taxon>Eurotiomycetidae</taxon>
        <taxon>Eurotiales</taxon>
        <taxon>Aspergillaceae</taxon>
        <taxon>Aspergillus</taxon>
    </lineage>
</organism>
<name>A0A7R7XBG8_9EURO</name>
<dbReference type="Proteomes" id="UP000654913">
    <property type="component" value="Chromosome 1"/>
</dbReference>
<sequence>MPGFNALTKDHVSAILDQNSFYPVDKFALLPIEMRFQSFAETGSAGDVHWNNSSETTAALEKWCRDAFALIKPPGGSGDGLDAHFDSLDAHLATLMLCSFQTYKQAMSKSEIVDRACALLARLPSDPPELPFAYGGPWPAEYFETPLQPGQAGQADESKSQYKWAALTVLSKPSTNSIRLALFLVMDRSVPISFTSQYSDTIASLLDTATRLLDGSPNEEDAQAWFVIQAFLWAAWQHTVMLQLWYDGSKQMDGYRFDRHNDMIAKQIPSVMPGRQTIERSRPGYMCKWAFELLRSDLSCVPQDFRAFHDIYQSRFGDRGPRCNLVSPGGGSNRICDGKAPGNCQRFESEGVQIQGAHDFSCPSPDFPCHLLTWDEQSYLSITGGKARAISLEDTDDSHIRYTPVTKDTMAVSHVWSHGQGGRPETGFNSCLHRRYSALAKTLHCTSYWMDSPCVPTDRTLRTECLGQINSIFETSKVTLLADRDIMEIPIHPHTLQASEAVLTALSVCDWNVRAWTLLEGMRGRAKLHILCRDNHVISLVDILNDVLSQSCLSLIPPCLAVQHYTPTQRTFDLISGADAAEPVSIEQATCLLNHRHATKDRDVPMIWALVAGSATVIKAADEFWAAKVGEPLATGFLVSGSPRIKARGMGWAPARPNLLPPTATDEGKQYPAYDGQNSIQGMITKEGFRAEWLGAVLRRRGRGLPAWMFSVYSFAQEDSELHEYFHVYNKGGSDRMDMKTRREVGSVVAPLFKSFRWVALLMPCLRDRGTNGAVAPPMPFEYQGESESPVVVVVASNNQQEWEWQFIYEWERDCQLPEFGVAQFLLV</sequence>
<dbReference type="AlphaFoldDB" id="A0A7R7XBG8"/>
<evidence type="ECO:0008006" key="3">
    <source>
        <dbReference type="Google" id="ProtNLM"/>
    </source>
</evidence>